<dbReference type="GO" id="GO:0005829">
    <property type="term" value="C:cytosol"/>
    <property type="evidence" value="ECO:0007669"/>
    <property type="project" value="TreeGrafter"/>
</dbReference>
<evidence type="ECO:0000256" key="5">
    <source>
        <dbReference type="ARBA" id="ARBA00022806"/>
    </source>
</evidence>
<evidence type="ECO:0000256" key="10">
    <source>
        <dbReference type="ARBA" id="ARBA00023235"/>
    </source>
</evidence>
<evidence type="ECO:0000256" key="8">
    <source>
        <dbReference type="ARBA" id="ARBA00023125"/>
    </source>
</evidence>
<dbReference type="InterPro" id="IPR000212">
    <property type="entry name" value="DNA_helicase_UvrD/REP"/>
</dbReference>
<keyword evidence="1" id="KW-0540">Nuclease</keyword>
<dbReference type="PROSITE" id="PS51217">
    <property type="entry name" value="UVRD_HELICASE_CTER"/>
    <property type="match status" value="1"/>
</dbReference>
<feature type="domain" description="UvrD-like helicase ATP-binding" evidence="17">
    <location>
        <begin position="17"/>
        <end position="510"/>
    </location>
</feature>
<dbReference type="RefSeq" id="WP_170010432.1">
    <property type="nucleotide sequence ID" value="NZ_JABCRE010000002.1"/>
</dbReference>
<feature type="compositionally biased region" description="Pro residues" evidence="16">
    <location>
        <begin position="963"/>
        <end position="972"/>
    </location>
</feature>
<evidence type="ECO:0000256" key="16">
    <source>
        <dbReference type="SAM" id="MobiDB-lite"/>
    </source>
</evidence>
<evidence type="ECO:0000256" key="15">
    <source>
        <dbReference type="PROSITE-ProRule" id="PRU00560"/>
    </source>
</evidence>
<evidence type="ECO:0000259" key="17">
    <source>
        <dbReference type="PROSITE" id="PS51198"/>
    </source>
</evidence>
<keyword evidence="9" id="KW-0234">DNA repair</keyword>
<evidence type="ECO:0000259" key="18">
    <source>
        <dbReference type="PROSITE" id="PS51217"/>
    </source>
</evidence>
<keyword evidence="8" id="KW-0238">DNA-binding</keyword>
<keyword evidence="4 15" id="KW-0378">Hydrolase</keyword>
<dbReference type="InterPro" id="IPR014151">
    <property type="entry name" value="DNA_helicase_AddA"/>
</dbReference>
<dbReference type="GO" id="GO:0033202">
    <property type="term" value="C:DNA helicase complex"/>
    <property type="evidence" value="ECO:0007669"/>
    <property type="project" value="TreeGrafter"/>
</dbReference>
<dbReference type="Gene3D" id="3.90.320.10">
    <property type="match status" value="1"/>
</dbReference>
<evidence type="ECO:0000256" key="7">
    <source>
        <dbReference type="ARBA" id="ARBA00022840"/>
    </source>
</evidence>
<dbReference type="InterPro" id="IPR011604">
    <property type="entry name" value="PDDEXK-like_dom_sf"/>
</dbReference>
<dbReference type="AlphaFoldDB" id="A0A848QKF4"/>
<dbReference type="SUPFAM" id="SSF52980">
    <property type="entry name" value="Restriction endonuclease-like"/>
    <property type="match status" value="1"/>
</dbReference>
<proteinExistence type="predicted"/>
<dbReference type="PANTHER" id="PTHR11070">
    <property type="entry name" value="UVRD / RECB / PCRA DNA HELICASE FAMILY MEMBER"/>
    <property type="match status" value="1"/>
</dbReference>
<dbReference type="GO" id="GO:0004527">
    <property type="term" value="F:exonuclease activity"/>
    <property type="evidence" value="ECO:0007669"/>
    <property type="project" value="UniProtKB-KW"/>
</dbReference>
<dbReference type="Proteomes" id="UP000561181">
    <property type="component" value="Unassembled WGS sequence"/>
</dbReference>
<evidence type="ECO:0000256" key="2">
    <source>
        <dbReference type="ARBA" id="ARBA00022741"/>
    </source>
</evidence>
<keyword evidence="7 15" id="KW-0067">ATP-binding</keyword>
<dbReference type="PROSITE" id="PS51198">
    <property type="entry name" value="UVRD_HELICASE_ATP_BIND"/>
    <property type="match status" value="1"/>
</dbReference>
<feature type="domain" description="UvrD-like helicase C-terminal" evidence="18">
    <location>
        <begin position="528"/>
        <end position="808"/>
    </location>
</feature>
<evidence type="ECO:0000256" key="4">
    <source>
        <dbReference type="ARBA" id="ARBA00022801"/>
    </source>
</evidence>
<dbReference type="Pfam" id="PF12705">
    <property type="entry name" value="PDDEXK_1"/>
    <property type="match status" value="1"/>
</dbReference>
<dbReference type="InterPro" id="IPR027417">
    <property type="entry name" value="P-loop_NTPase"/>
</dbReference>
<dbReference type="SUPFAM" id="SSF52540">
    <property type="entry name" value="P-loop containing nucleoside triphosphate hydrolases"/>
    <property type="match status" value="1"/>
</dbReference>
<evidence type="ECO:0000313" key="20">
    <source>
        <dbReference type="Proteomes" id="UP000561181"/>
    </source>
</evidence>
<evidence type="ECO:0000256" key="3">
    <source>
        <dbReference type="ARBA" id="ARBA00022763"/>
    </source>
</evidence>
<dbReference type="NCBIfam" id="TIGR02784">
    <property type="entry name" value="addA_alphas"/>
    <property type="match status" value="1"/>
</dbReference>
<reference evidence="19 20" key="1">
    <citation type="submission" date="2020-04" db="EMBL/GenBank/DDBJ databases">
        <authorList>
            <person name="Liu A."/>
        </authorList>
    </citation>
    <scope>NUCLEOTIDE SEQUENCE [LARGE SCALE GENOMIC DNA]</scope>
    <source>
        <strain evidence="19 20">RZ02</strain>
    </source>
</reference>
<dbReference type="InterPro" id="IPR011335">
    <property type="entry name" value="Restrct_endonuc-II-like"/>
</dbReference>
<dbReference type="PANTHER" id="PTHR11070:SF2">
    <property type="entry name" value="ATP-DEPENDENT DNA HELICASE SRS2"/>
    <property type="match status" value="1"/>
</dbReference>
<evidence type="ECO:0000313" key="19">
    <source>
        <dbReference type="EMBL" id="NMW31173.1"/>
    </source>
</evidence>
<dbReference type="InterPro" id="IPR014017">
    <property type="entry name" value="DNA_helicase_UvrD-like_C"/>
</dbReference>
<gene>
    <name evidence="19" type="primary">addA</name>
    <name evidence="19" type="ORF">HKD42_03770</name>
</gene>
<keyword evidence="5 15" id="KW-0347">Helicase</keyword>
<keyword evidence="10" id="KW-0413">Isomerase</keyword>
<keyword evidence="2 15" id="KW-0547">Nucleotide-binding</keyword>
<dbReference type="GO" id="GO:0043138">
    <property type="term" value="F:3'-5' DNA helicase activity"/>
    <property type="evidence" value="ECO:0007669"/>
    <property type="project" value="UniProtKB-EC"/>
</dbReference>
<evidence type="ECO:0000256" key="11">
    <source>
        <dbReference type="ARBA" id="ARBA00034617"/>
    </source>
</evidence>
<feature type="region of interest" description="Disordered" evidence="16">
    <location>
        <begin position="1162"/>
        <end position="1182"/>
    </location>
</feature>
<sequence length="1182" mass="128788">MSVSKSPSASGRVFGRVFGLRDNQARAVDPQESVWLSASAGTGKTQVLSARVLRLLLTRGVDPSQILCLTFTKAGAAEMATRVNDVLANWVRMSPEALFADLSAIGAPTDEATQNRARSLFASVLDCPGGGLRIDTIHAFAQWLLAAFPEEANLAPGTKAMEDRDRELLGHQVLADMLLAWQSAGQDDLLDALAMLSVRMGADGARAWLMRCAEARDVWFGNAAWQDDLEPRVRQLIGLAEDAGPNDLAALCSDAQFNMSALSQCAAVNAEWGTKTGLSSADTLAVWSAASPDSRLAQLDDLQKALFTQKNEPRSLKSLEKIDPAYAETAGEVLASILRVREVQALLDLAEWLTPALRIGRRFALRWDEAKKREGLIDFDDQISRAAALLGRSDMADWIRYKLDRQFDHILIDEAQDTNEAQWSIIRALTGDFFAGKGQRDDRLRTIFVVGDYKQAIFRFQGTSPENFETARQFFDKEMAEAAANAAQLRERISARKLKSLGLGRSFRTAQPVLDCVDAAIASIGFDQFGLSTPPDKHTGEDRPGEVVLWSPIVASSDDPEDDDAGAAWVSEPERRMADRIARQVSDWLKDGYPLAKGKARNAWPGDIMVLVRKRRELAGLIVARLHANGVPVAGVDRLRLGAPLAVQDLMAALRFAAQPLDDLSLANMLVSPLIGWSQDDLLAYGYRDKGVHLWDHLRKSDEPAVQETANRLRDLLRLADFEPPQALLHWILAGPWGGRQKLIARLGKEANDPVDELLNAALNFASAHTASLQGFIHWFDAGDGELKREAGASEGLVRVMTVHGSKGLQAPIVILADATGDPDSSGVRGLTLAEEDPSGETVRSVPVPTLRTAEKVQRIIEAEEIAKAEERQEHWRLLYVAMTRAEEALFVGGALGKREEEPAPDSWYAKLEQIFDGEPLEDPVFGARRVWGQRPESIPLEAAAAIVPAMPQLPDWALKPIGPEPKPPRPLAPSSAGDEQASDPPQLPDAARDAAERGVLIHSLLERLPDIPVEDRPEKAEAWLKRQAPGLSAAALSDIITSAVRVLDTPEFAEIFQPGSLAEVPLAATIDGQVISGMADRLLVTPETVTVVDYKTARRPPTSLDSVPVATLRQMAAYSAALAVIYPDRAIRAAILYTQTPQLIAIPEDVLAAHHPSVAPHTSPNFQFSTEQQTYPADGVE</sequence>
<keyword evidence="6" id="KW-0269">Exonuclease</keyword>
<dbReference type="GO" id="GO:0003677">
    <property type="term" value="F:DNA binding"/>
    <property type="evidence" value="ECO:0007669"/>
    <property type="project" value="UniProtKB-KW"/>
</dbReference>
<dbReference type="EMBL" id="JABCRE010000002">
    <property type="protein sequence ID" value="NMW31173.1"/>
    <property type="molecule type" value="Genomic_DNA"/>
</dbReference>
<name>A0A848QKF4_9SPHN</name>
<dbReference type="Pfam" id="PF00580">
    <property type="entry name" value="UvrD-helicase"/>
    <property type="match status" value="1"/>
</dbReference>
<dbReference type="Pfam" id="PF13361">
    <property type="entry name" value="UvrD_C"/>
    <property type="match status" value="1"/>
</dbReference>
<feature type="compositionally biased region" description="Polar residues" evidence="16">
    <location>
        <begin position="1162"/>
        <end position="1176"/>
    </location>
</feature>
<comment type="catalytic activity">
    <reaction evidence="11">
        <text>Couples ATP hydrolysis with the unwinding of duplex DNA by translocating in the 3'-5' direction.</text>
        <dbReference type="EC" id="5.6.2.4"/>
    </reaction>
</comment>
<evidence type="ECO:0000256" key="1">
    <source>
        <dbReference type="ARBA" id="ARBA00022722"/>
    </source>
</evidence>
<feature type="region of interest" description="Disordered" evidence="16">
    <location>
        <begin position="958"/>
        <end position="991"/>
    </location>
</feature>
<evidence type="ECO:0000256" key="6">
    <source>
        <dbReference type="ARBA" id="ARBA00022839"/>
    </source>
</evidence>
<dbReference type="InterPro" id="IPR038726">
    <property type="entry name" value="PDDEXK_AddAB-type"/>
</dbReference>
<dbReference type="EC" id="5.6.2.4" evidence="12"/>
<dbReference type="InterPro" id="IPR014016">
    <property type="entry name" value="UvrD-like_ATP-bd"/>
</dbReference>
<evidence type="ECO:0000256" key="14">
    <source>
        <dbReference type="ARBA" id="ARBA00048988"/>
    </source>
</evidence>
<comment type="catalytic activity">
    <reaction evidence="14">
        <text>ATP + H2O = ADP + phosphate + H(+)</text>
        <dbReference type="Rhea" id="RHEA:13065"/>
        <dbReference type="ChEBI" id="CHEBI:15377"/>
        <dbReference type="ChEBI" id="CHEBI:15378"/>
        <dbReference type="ChEBI" id="CHEBI:30616"/>
        <dbReference type="ChEBI" id="CHEBI:43474"/>
        <dbReference type="ChEBI" id="CHEBI:456216"/>
        <dbReference type="EC" id="5.6.2.4"/>
    </reaction>
</comment>
<keyword evidence="20" id="KW-1185">Reference proteome</keyword>
<dbReference type="Gene3D" id="1.10.486.10">
    <property type="entry name" value="PCRA, domain 4"/>
    <property type="match status" value="1"/>
</dbReference>
<protein>
    <recommendedName>
        <fullName evidence="12">DNA 3'-5' helicase</fullName>
        <ecNumber evidence="12">5.6.2.4</ecNumber>
    </recommendedName>
    <alternativeName>
        <fullName evidence="13">DNA 3'-5' helicase II</fullName>
    </alternativeName>
</protein>
<comment type="caution">
    <text evidence="19">The sequence shown here is derived from an EMBL/GenBank/DDBJ whole genome shotgun (WGS) entry which is preliminary data.</text>
</comment>
<evidence type="ECO:0000256" key="12">
    <source>
        <dbReference type="ARBA" id="ARBA00034808"/>
    </source>
</evidence>
<feature type="binding site" evidence="15">
    <location>
        <begin position="38"/>
        <end position="45"/>
    </location>
    <ligand>
        <name>ATP</name>
        <dbReference type="ChEBI" id="CHEBI:30616"/>
    </ligand>
</feature>
<dbReference type="GO" id="GO:0000725">
    <property type="term" value="P:recombinational repair"/>
    <property type="evidence" value="ECO:0007669"/>
    <property type="project" value="TreeGrafter"/>
</dbReference>
<accession>A0A848QKF4</accession>
<evidence type="ECO:0000256" key="9">
    <source>
        <dbReference type="ARBA" id="ARBA00023204"/>
    </source>
</evidence>
<organism evidence="19 20">
    <name type="scientific">Pontixanthobacter rizhaonensis</name>
    <dbReference type="NCBI Taxonomy" id="2730337"/>
    <lineage>
        <taxon>Bacteria</taxon>
        <taxon>Pseudomonadati</taxon>
        <taxon>Pseudomonadota</taxon>
        <taxon>Alphaproteobacteria</taxon>
        <taxon>Sphingomonadales</taxon>
        <taxon>Erythrobacteraceae</taxon>
        <taxon>Pontixanthobacter</taxon>
    </lineage>
</organism>
<dbReference type="Gene3D" id="3.40.50.300">
    <property type="entry name" value="P-loop containing nucleotide triphosphate hydrolases"/>
    <property type="match status" value="4"/>
</dbReference>
<keyword evidence="3" id="KW-0227">DNA damage</keyword>
<evidence type="ECO:0000256" key="13">
    <source>
        <dbReference type="ARBA" id="ARBA00034923"/>
    </source>
</evidence>
<dbReference type="GO" id="GO:0005524">
    <property type="term" value="F:ATP binding"/>
    <property type="evidence" value="ECO:0007669"/>
    <property type="project" value="UniProtKB-UniRule"/>
</dbReference>